<protein>
    <recommendedName>
        <fullName evidence="2">Coiled-coil domain-containing protein 22 homolog</fullName>
    </recommendedName>
</protein>
<evidence type="ECO:0000259" key="6">
    <source>
        <dbReference type="Pfam" id="PF21674"/>
    </source>
</evidence>
<dbReference type="InterPro" id="IPR008530">
    <property type="entry name" value="CCDC22"/>
</dbReference>
<sequence>MKEFEQHIVDVSKQLGCSFADDELVLEQWTTENRFEFLYRCLWKIDPEFQGTLSSWKFPENIAGRFTKATNLANAIKEAGVRREFGHQTLLYGGLTDVVPLFLDLIERIPKNEAFLDVITSYRDQKLAQACANIRPSWVPEFCRRLMMSFDGRYWYPKEGFPEYVSPFQAVDYWKAIESGGDSREWVAALIRVGGLDGHSGKLVNLQATTSSGPPIAAKPKLKPTPPPKPKIDTHGAETEARLTQKKKQLEQLRSELDDIKMNIVQGKCESMLIEDKMEPLKAAMAEQDERWVTLLENPVDGQAKLQKALDDSEARSQKLENKWKITRDEKLAVLEELKQRSENSAEIERLCAKTKEAITKREQLLEDSDVRQAYLIRLQKRLEKLESDDCDRMVFTRRITEIVNNIRKQQEDIEKVKKDITGLHKEIRWLQLTINRSFDLIEEPLFQETPNSMKGERIYKNFNKIHKTCNKAMECLRKQSKIARIIEHLTDRVEIGRQSTVDSQLEQVLADLEQVEKEREQLSAFAGSQGSTGQ</sequence>
<dbReference type="PANTHER" id="PTHR15668">
    <property type="entry name" value="JM1 PROTEIN"/>
    <property type="match status" value="1"/>
</dbReference>
<dbReference type="PANTHER" id="PTHR15668:SF4">
    <property type="entry name" value="COILED-COIL DOMAIN-CONTAINING PROTEIN 22"/>
    <property type="match status" value="1"/>
</dbReference>
<proteinExistence type="inferred from homology"/>
<evidence type="ECO:0000313" key="7">
    <source>
        <dbReference type="EMBL" id="CAJ0583043.1"/>
    </source>
</evidence>
<dbReference type="EMBL" id="CATQJA010002665">
    <property type="protein sequence ID" value="CAJ0583043.1"/>
    <property type="molecule type" value="Genomic_DNA"/>
</dbReference>
<feature type="coiled-coil region" evidence="3">
    <location>
        <begin position="400"/>
        <end position="427"/>
    </location>
</feature>
<name>A0AA36D8G2_9BILA</name>
<comment type="caution">
    <text evidence="7">The sequence shown here is derived from an EMBL/GenBank/DDBJ whole genome shotgun (WGS) entry which is preliminary data.</text>
</comment>
<evidence type="ECO:0000256" key="1">
    <source>
        <dbReference type="ARBA" id="ARBA00006438"/>
    </source>
</evidence>
<dbReference type="Pfam" id="PF05667">
    <property type="entry name" value="CCDC22_CC"/>
    <property type="match status" value="1"/>
</dbReference>
<feature type="domain" description="CCDC22 coiled-coil" evidence="5">
    <location>
        <begin position="240"/>
        <end position="496"/>
    </location>
</feature>
<evidence type="ECO:0000256" key="3">
    <source>
        <dbReference type="SAM" id="Coils"/>
    </source>
</evidence>
<accession>A0AA36D8G2</accession>
<dbReference type="GO" id="GO:2000060">
    <property type="term" value="P:positive regulation of ubiquitin-dependent protein catabolic process"/>
    <property type="evidence" value="ECO:0007669"/>
    <property type="project" value="TreeGrafter"/>
</dbReference>
<dbReference type="AlphaFoldDB" id="A0AA36D8G2"/>
<dbReference type="InterPro" id="IPR048348">
    <property type="entry name" value="CCDC22_CC"/>
</dbReference>
<reference evidence="7" key="1">
    <citation type="submission" date="2023-06" db="EMBL/GenBank/DDBJ databases">
        <authorList>
            <person name="Delattre M."/>
        </authorList>
    </citation>
    <scope>NUCLEOTIDE SEQUENCE</scope>
    <source>
        <strain evidence="7">AF72</strain>
    </source>
</reference>
<evidence type="ECO:0000259" key="5">
    <source>
        <dbReference type="Pfam" id="PF05667"/>
    </source>
</evidence>
<organism evidence="7 8">
    <name type="scientific">Mesorhabditis spiculigera</name>
    <dbReference type="NCBI Taxonomy" id="96644"/>
    <lineage>
        <taxon>Eukaryota</taxon>
        <taxon>Metazoa</taxon>
        <taxon>Ecdysozoa</taxon>
        <taxon>Nematoda</taxon>
        <taxon>Chromadorea</taxon>
        <taxon>Rhabditida</taxon>
        <taxon>Rhabditina</taxon>
        <taxon>Rhabditomorpha</taxon>
        <taxon>Rhabditoidea</taxon>
        <taxon>Rhabditidae</taxon>
        <taxon>Mesorhabditinae</taxon>
        <taxon>Mesorhabditis</taxon>
    </lineage>
</organism>
<evidence type="ECO:0000256" key="2">
    <source>
        <dbReference type="ARBA" id="ARBA00017553"/>
    </source>
</evidence>
<evidence type="ECO:0000256" key="4">
    <source>
        <dbReference type="SAM" id="MobiDB-lite"/>
    </source>
</evidence>
<comment type="similarity">
    <text evidence="1">Belongs to the CCDC22 family.</text>
</comment>
<evidence type="ECO:0000313" key="8">
    <source>
        <dbReference type="Proteomes" id="UP001177023"/>
    </source>
</evidence>
<feature type="region of interest" description="Disordered" evidence="4">
    <location>
        <begin position="210"/>
        <end position="241"/>
    </location>
</feature>
<dbReference type="Proteomes" id="UP001177023">
    <property type="component" value="Unassembled WGS sequence"/>
</dbReference>
<gene>
    <name evidence="7" type="ORF">MSPICULIGERA_LOCUS21161</name>
</gene>
<keyword evidence="8" id="KW-1185">Reference proteome</keyword>
<dbReference type="Pfam" id="PF21674">
    <property type="entry name" value="CCDC22_N"/>
    <property type="match status" value="1"/>
</dbReference>
<feature type="compositionally biased region" description="Basic and acidic residues" evidence="4">
    <location>
        <begin position="230"/>
        <end position="241"/>
    </location>
</feature>
<dbReference type="GO" id="GO:0097602">
    <property type="term" value="F:cullin family protein binding"/>
    <property type="evidence" value="ECO:0007669"/>
    <property type="project" value="TreeGrafter"/>
</dbReference>
<keyword evidence="3" id="KW-0175">Coiled coil</keyword>
<dbReference type="InterPro" id="IPR048349">
    <property type="entry name" value="CCDC22_N"/>
</dbReference>
<feature type="domain" description="CCDC22 N-terminal" evidence="6">
    <location>
        <begin position="1"/>
        <end position="110"/>
    </location>
</feature>
<feature type="non-terminal residue" evidence="7">
    <location>
        <position position="1"/>
    </location>
</feature>